<organism evidence="5 6">
    <name type="scientific">Puccinia sorghi</name>
    <dbReference type="NCBI Taxonomy" id="27349"/>
    <lineage>
        <taxon>Eukaryota</taxon>
        <taxon>Fungi</taxon>
        <taxon>Dikarya</taxon>
        <taxon>Basidiomycota</taxon>
        <taxon>Pucciniomycotina</taxon>
        <taxon>Pucciniomycetes</taxon>
        <taxon>Pucciniales</taxon>
        <taxon>Pucciniaceae</taxon>
        <taxon>Puccinia</taxon>
    </lineage>
</organism>
<feature type="compositionally biased region" description="Polar residues" evidence="4">
    <location>
        <begin position="245"/>
        <end position="265"/>
    </location>
</feature>
<gene>
    <name evidence="5" type="ORF">VP01_2811g3</name>
</gene>
<dbReference type="Pfam" id="PF12796">
    <property type="entry name" value="Ank_2"/>
    <property type="match status" value="1"/>
</dbReference>
<dbReference type="InterPro" id="IPR036770">
    <property type="entry name" value="Ankyrin_rpt-contain_sf"/>
</dbReference>
<dbReference type="EMBL" id="LAVV01007737">
    <property type="protein sequence ID" value="KNZ54938.1"/>
    <property type="molecule type" value="Genomic_DNA"/>
</dbReference>
<dbReference type="SUPFAM" id="SSF48403">
    <property type="entry name" value="Ankyrin repeat"/>
    <property type="match status" value="1"/>
</dbReference>
<accession>A0A0L6V2F4</accession>
<dbReference type="InterPro" id="IPR002110">
    <property type="entry name" value="Ankyrin_rpt"/>
</dbReference>
<feature type="compositionally biased region" description="Polar residues" evidence="4">
    <location>
        <begin position="277"/>
        <end position="286"/>
    </location>
</feature>
<dbReference type="Gene3D" id="1.25.40.20">
    <property type="entry name" value="Ankyrin repeat-containing domain"/>
    <property type="match status" value="2"/>
</dbReference>
<feature type="repeat" description="ANK" evidence="3">
    <location>
        <begin position="50"/>
        <end position="82"/>
    </location>
</feature>
<dbReference type="PANTHER" id="PTHR24171">
    <property type="entry name" value="ANKYRIN REPEAT DOMAIN-CONTAINING PROTEIN 39-RELATED"/>
    <property type="match status" value="1"/>
</dbReference>
<reference evidence="5 6" key="1">
    <citation type="submission" date="2015-08" db="EMBL/GenBank/DDBJ databases">
        <title>Next Generation Sequencing and Analysis of the Genome of Puccinia sorghi L Schw, the Causal Agent of Maize Common Rust.</title>
        <authorList>
            <person name="Rochi L."/>
            <person name="Burguener G."/>
            <person name="Darino M."/>
            <person name="Turjanski A."/>
            <person name="Kreff E."/>
            <person name="Dieguez M.J."/>
            <person name="Sacco F."/>
        </authorList>
    </citation>
    <scope>NUCLEOTIDE SEQUENCE [LARGE SCALE GENOMIC DNA]</scope>
    <source>
        <strain evidence="5 6">RO10H11247</strain>
    </source>
</reference>
<sequence>MTSYNFTSNITHWPNSEGMTPLHVASQKGNQSTVSLLLDSQADVELTDNQGNTALHYAAAWGHLKIVLLLIDRGSPFWAKNNQTFTASDYAFSFQIQSALQESARAHFESKKQQRHQRQHRDRKLRTPSSSSTPLNTNETSSTRPTRLTLKDSHSAASPRSANNTPQALTTPKISTSPTPPPITASYPPILKSPSNCSKPLISPTNSIATARTVSYLISKDLEAIQDFRTQTTSLATTSTTNNQPQLASSVPSGTDAPTTPNLSNSRLIPLQLVSSAASNNHGSSQTTTTTTTTTTTNGPSLRPRSSTGNLSYHHTTNSDETSRTRAGSTDSENGASLTGFAVREGLSRLRYLKSGPSSINNHNNTAA</sequence>
<keyword evidence="1" id="KW-0677">Repeat</keyword>
<dbReference type="STRING" id="27349.A0A0L6V2F4"/>
<comment type="caution">
    <text evidence="5">The sequence shown here is derived from an EMBL/GenBank/DDBJ whole genome shotgun (WGS) entry which is preliminary data.</text>
</comment>
<evidence type="ECO:0000256" key="2">
    <source>
        <dbReference type="ARBA" id="ARBA00023043"/>
    </source>
</evidence>
<feature type="repeat" description="ANK" evidence="3">
    <location>
        <begin position="17"/>
        <end position="49"/>
    </location>
</feature>
<proteinExistence type="predicted"/>
<dbReference type="PROSITE" id="PS50297">
    <property type="entry name" value="ANK_REP_REGION"/>
    <property type="match status" value="2"/>
</dbReference>
<evidence type="ECO:0000256" key="3">
    <source>
        <dbReference type="PROSITE-ProRule" id="PRU00023"/>
    </source>
</evidence>
<evidence type="ECO:0000313" key="6">
    <source>
        <dbReference type="Proteomes" id="UP000037035"/>
    </source>
</evidence>
<feature type="region of interest" description="Disordered" evidence="4">
    <location>
        <begin position="104"/>
        <end position="191"/>
    </location>
</feature>
<dbReference type="SMART" id="SM00248">
    <property type="entry name" value="ANK"/>
    <property type="match status" value="2"/>
</dbReference>
<dbReference type="Proteomes" id="UP000037035">
    <property type="component" value="Unassembled WGS sequence"/>
</dbReference>
<name>A0A0L6V2F4_9BASI</name>
<feature type="compositionally biased region" description="Low complexity" evidence="4">
    <location>
        <begin position="127"/>
        <end position="143"/>
    </location>
</feature>
<dbReference type="VEuPathDB" id="FungiDB:VP01_2811g3"/>
<keyword evidence="6" id="KW-1185">Reference proteome</keyword>
<feature type="compositionally biased region" description="Basic residues" evidence="4">
    <location>
        <begin position="113"/>
        <end position="126"/>
    </location>
</feature>
<evidence type="ECO:0000256" key="1">
    <source>
        <dbReference type="ARBA" id="ARBA00022737"/>
    </source>
</evidence>
<keyword evidence="2 3" id="KW-0040">ANK repeat</keyword>
<protein>
    <submittedName>
        <fullName evidence="5">Uncharacterized protein</fullName>
    </submittedName>
</protein>
<feature type="region of interest" description="Disordered" evidence="4">
    <location>
        <begin position="277"/>
        <end position="340"/>
    </location>
</feature>
<feature type="region of interest" description="Disordered" evidence="4">
    <location>
        <begin position="236"/>
        <end position="265"/>
    </location>
</feature>
<feature type="compositionally biased region" description="Polar residues" evidence="4">
    <location>
        <begin position="325"/>
        <end position="337"/>
    </location>
</feature>
<dbReference type="PANTHER" id="PTHR24171:SF10">
    <property type="entry name" value="ANKYRIN REPEAT DOMAIN-CONTAINING PROTEIN 29-LIKE"/>
    <property type="match status" value="1"/>
</dbReference>
<dbReference type="AlphaFoldDB" id="A0A0L6V2F4"/>
<feature type="compositionally biased region" description="Low complexity" evidence="4">
    <location>
        <begin position="287"/>
        <end position="297"/>
    </location>
</feature>
<dbReference type="PROSITE" id="PS50088">
    <property type="entry name" value="ANK_REPEAT"/>
    <property type="match status" value="2"/>
</dbReference>
<dbReference type="OrthoDB" id="341259at2759"/>
<feature type="compositionally biased region" description="Polar residues" evidence="4">
    <location>
        <begin position="298"/>
        <end position="316"/>
    </location>
</feature>
<evidence type="ECO:0000256" key="4">
    <source>
        <dbReference type="SAM" id="MobiDB-lite"/>
    </source>
</evidence>
<evidence type="ECO:0000313" key="5">
    <source>
        <dbReference type="EMBL" id="KNZ54938.1"/>
    </source>
</evidence>
<feature type="compositionally biased region" description="Polar residues" evidence="4">
    <location>
        <begin position="155"/>
        <end position="169"/>
    </location>
</feature>